<dbReference type="Gene3D" id="3.60.21.10">
    <property type="match status" value="1"/>
</dbReference>
<accession>A0A172TH87</accession>
<dbReference type="CDD" id="cd07385">
    <property type="entry name" value="MPP_YkuE_C"/>
    <property type="match status" value="1"/>
</dbReference>
<gene>
    <name evidence="3" type="ORF">SY83_09045</name>
</gene>
<protein>
    <submittedName>
        <fullName evidence="3">Phosphoesterase</fullName>
    </submittedName>
</protein>
<evidence type="ECO:0000256" key="1">
    <source>
        <dbReference type="SAM" id="Phobius"/>
    </source>
</evidence>
<feature type="transmembrane region" description="Helical" evidence="1">
    <location>
        <begin position="7"/>
        <end position="27"/>
    </location>
</feature>
<dbReference type="EMBL" id="CP011388">
    <property type="protein sequence ID" value="ANE46401.1"/>
    <property type="molecule type" value="Genomic_DNA"/>
</dbReference>
<evidence type="ECO:0000313" key="3">
    <source>
        <dbReference type="EMBL" id="ANE46401.1"/>
    </source>
</evidence>
<feature type="domain" description="Calcineurin-like phosphoesterase" evidence="2">
    <location>
        <begin position="149"/>
        <end position="317"/>
    </location>
</feature>
<dbReference type="GO" id="GO:0016787">
    <property type="term" value="F:hydrolase activity"/>
    <property type="evidence" value="ECO:0007669"/>
    <property type="project" value="InterPro"/>
</dbReference>
<sequence length="376" mass="42451">MLFPIILFFFAYLALNFYIGWNGYLLLDYYNNPIPPVLYWMIFTLIVFAYILGRTRIPGGGLGRGLKRVGSYYFAVMEFAILLLPLADFTVWILHSQHANASIYIPVIGWSVVGILTLLMLRGSWNARTPIVRTHHITISKRAGDLKQLRIAVASDLHLGDIVSNKHMEKLVRAVNLMKPDLLLLPGDIIDDVVEPFIRLNMPEALKRIQTTYGTYAILGNHEYYGGSMDRYIEVMRQTGIPVLRDEVVEVEGLFQIAGRKDKTAEAADPNGRLPVDVLLAQTNPELPIILLDHQPYHLDKAAAAGADVMLSGHTHRGQFAPNHWVTRRLFELDWGYKLKGSMHAFVSSGFGTWGPPIRLASRAEILEIVIHLEKR</sequence>
<dbReference type="PANTHER" id="PTHR31302:SF0">
    <property type="entry name" value="TRANSMEMBRANE PROTEIN WITH METALLOPHOSPHOESTERASE DOMAIN"/>
    <property type="match status" value="1"/>
</dbReference>
<dbReference type="RefSeq" id="WP_068605942.1">
    <property type="nucleotide sequence ID" value="NZ_CP011388.1"/>
</dbReference>
<dbReference type="PANTHER" id="PTHR31302">
    <property type="entry name" value="TRANSMEMBRANE PROTEIN WITH METALLOPHOSPHOESTERASE DOMAIN-RELATED"/>
    <property type="match status" value="1"/>
</dbReference>
<reference evidence="3 4" key="1">
    <citation type="submission" date="2015-01" db="EMBL/GenBank/DDBJ databases">
        <title>Paenibacillus swuensis/DY6/whole genome sequencing.</title>
        <authorList>
            <person name="Kim M.K."/>
            <person name="Srinivasan S."/>
            <person name="Lee J.-J."/>
        </authorList>
    </citation>
    <scope>NUCLEOTIDE SEQUENCE [LARGE SCALE GENOMIC DNA]</scope>
    <source>
        <strain evidence="3 4">DY6</strain>
    </source>
</reference>
<feature type="transmembrane region" description="Helical" evidence="1">
    <location>
        <begin position="33"/>
        <end position="52"/>
    </location>
</feature>
<feature type="transmembrane region" description="Helical" evidence="1">
    <location>
        <begin position="72"/>
        <end position="95"/>
    </location>
</feature>
<dbReference type="Proteomes" id="UP000076927">
    <property type="component" value="Chromosome"/>
</dbReference>
<dbReference type="OrthoDB" id="9780884at2"/>
<dbReference type="InterPro" id="IPR004843">
    <property type="entry name" value="Calcineurin-like_PHP"/>
</dbReference>
<keyword evidence="4" id="KW-1185">Reference proteome</keyword>
<dbReference type="Pfam" id="PF00149">
    <property type="entry name" value="Metallophos"/>
    <property type="match status" value="1"/>
</dbReference>
<dbReference type="InterPro" id="IPR051158">
    <property type="entry name" value="Metallophosphoesterase_sf"/>
</dbReference>
<dbReference type="InterPro" id="IPR029052">
    <property type="entry name" value="Metallo-depent_PP-like"/>
</dbReference>
<keyword evidence="1" id="KW-0472">Membrane</keyword>
<dbReference type="STRING" id="1178515.SY83_09045"/>
<name>A0A172TH87_9BACL</name>
<keyword evidence="1" id="KW-0812">Transmembrane</keyword>
<evidence type="ECO:0000259" key="2">
    <source>
        <dbReference type="Pfam" id="PF00149"/>
    </source>
</evidence>
<feature type="transmembrane region" description="Helical" evidence="1">
    <location>
        <begin position="101"/>
        <end position="121"/>
    </location>
</feature>
<organism evidence="3 4">
    <name type="scientific">Paenibacillus swuensis</name>
    <dbReference type="NCBI Taxonomy" id="1178515"/>
    <lineage>
        <taxon>Bacteria</taxon>
        <taxon>Bacillati</taxon>
        <taxon>Bacillota</taxon>
        <taxon>Bacilli</taxon>
        <taxon>Bacillales</taxon>
        <taxon>Paenibacillaceae</taxon>
        <taxon>Paenibacillus</taxon>
    </lineage>
</organism>
<dbReference type="SUPFAM" id="SSF56300">
    <property type="entry name" value="Metallo-dependent phosphatases"/>
    <property type="match status" value="1"/>
</dbReference>
<dbReference type="KEGG" id="pswu:SY83_09045"/>
<dbReference type="AlphaFoldDB" id="A0A172TH87"/>
<proteinExistence type="predicted"/>
<dbReference type="PATRIC" id="fig|1178515.4.peg.1805"/>
<evidence type="ECO:0000313" key="4">
    <source>
        <dbReference type="Proteomes" id="UP000076927"/>
    </source>
</evidence>
<keyword evidence="1" id="KW-1133">Transmembrane helix</keyword>